<evidence type="ECO:0000256" key="1">
    <source>
        <dbReference type="ARBA" id="ARBA00022559"/>
    </source>
</evidence>
<dbReference type="SUPFAM" id="SSF48113">
    <property type="entry name" value="Heme-dependent peroxidases"/>
    <property type="match status" value="1"/>
</dbReference>
<keyword evidence="2" id="KW-0408">Iron</keyword>
<dbReference type="AlphaFoldDB" id="A0A1B6JWJ2"/>
<evidence type="ECO:0000256" key="2">
    <source>
        <dbReference type="PIRSR" id="PIRSR619791-2"/>
    </source>
</evidence>
<dbReference type="EMBL" id="GECU01004131">
    <property type="protein sequence ID" value="JAT03576.1"/>
    <property type="molecule type" value="Transcribed_RNA"/>
</dbReference>
<keyword evidence="2" id="KW-0349">Heme</keyword>
<dbReference type="GO" id="GO:0020037">
    <property type="term" value="F:heme binding"/>
    <property type="evidence" value="ECO:0007669"/>
    <property type="project" value="InterPro"/>
</dbReference>
<dbReference type="GO" id="GO:0004601">
    <property type="term" value="F:peroxidase activity"/>
    <property type="evidence" value="ECO:0007669"/>
    <property type="project" value="UniProtKB-KW"/>
</dbReference>
<keyword evidence="2" id="KW-0479">Metal-binding</keyword>
<feature type="non-terminal residue" evidence="3">
    <location>
        <position position="1"/>
    </location>
</feature>
<dbReference type="InterPro" id="IPR037120">
    <property type="entry name" value="Haem_peroxidase_sf_animal"/>
</dbReference>
<protein>
    <submittedName>
        <fullName evidence="3">Uncharacterized protein</fullName>
    </submittedName>
</protein>
<proteinExistence type="predicted"/>
<dbReference type="Pfam" id="PF03098">
    <property type="entry name" value="An_peroxidase"/>
    <property type="match status" value="1"/>
</dbReference>
<organism evidence="3">
    <name type="scientific">Homalodisca liturata</name>
    <dbReference type="NCBI Taxonomy" id="320908"/>
    <lineage>
        <taxon>Eukaryota</taxon>
        <taxon>Metazoa</taxon>
        <taxon>Ecdysozoa</taxon>
        <taxon>Arthropoda</taxon>
        <taxon>Hexapoda</taxon>
        <taxon>Insecta</taxon>
        <taxon>Pterygota</taxon>
        <taxon>Neoptera</taxon>
        <taxon>Paraneoptera</taxon>
        <taxon>Hemiptera</taxon>
        <taxon>Auchenorrhyncha</taxon>
        <taxon>Membracoidea</taxon>
        <taxon>Cicadellidae</taxon>
        <taxon>Cicadellinae</taxon>
        <taxon>Proconiini</taxon>
        <taxon>Homalodisca</taxon>
    </lineage>
</organism>
<reference evidence="3" key="1">
    <citation type="submission" date="2015-11" db="EMBL/GenBank/DDBJ databases">
        <title>De novo transcriptome assembly of four potential Pierce s Disease insect vectors from Arizona vineyards.</title>
        <authorList>
            <person name="Tassone E.E."/>
        </authorList>
    </citation>
    <scope>NUCLEOTIDE SEQUENCE</scope>
</reference>
<keyword evidence="1" id="KW-0560">Oxidoreductase</keyword>
<feature type="non-terminal residue" evidence="3">
    <location>
        <position position="144"/>
    </location>
</feature>
<keyword evidence="1" id="KW-0575">Peroxidase</keyword>
<name>A0A1B6JWJ2_9HEMI</name>
<dbReference type="PROSITE" id="PS50292">
    <property type="entry name" value="PEROXIDASE_3"/>
    <property type="match status" value="1"/>
</dbReference>
<evidence type="ECO:0000313" key="3">
    <source>
        <dbReference type="EMBL" id="JAT03576.1"/>
    </source>
</evidence>
<dbReference type="PRINTS" id="PR00457">
    <property type="entry name" value="ANPEROXIDASE"/>
</dbReference>
<dbReference type="PANTHER" id="PTHR11475">
    <property type="entry name" value="OXIDASE/PEROXIDASE"/>
    <property type="match status" value="1"/>
</dbReference>
<dbReference type="PANTHER" id="PTHR11475:SF134">
    <property type="entry name" value="LD42267P"/>
    <property type="match status" value="1"/>
</dbReference>
<dbReference type="InterPro" id="IPR010255">
    <property type="entry name" value="Haem_peroxidase_sf"/>
</dbReference>
<gene>
    <name evidence="3" type="ORF">g.59291</name>
</gene>
<dbReference type="InterPro" id="IPR019791">
    <property type="entry name" value="Haem_peroxidase_animal"/>
</dbReference>
<sequence length="144" mass="16725">LFLREHNLLADQLFLLNPHWSDERLFEEARRILIAQYQHITYSHFLPLVLGYENTILYKLYPRKFGYGFGYDAQVNPGTLNMFTTSAFRSLHSIVPGHVEFPMEVGECPLSSKPLVEVMNRPYLLVEEGNFDSLLRGFTRQASN</sequence>
<dbReference type="GO" id="GO:0006979">
    <property type="term" value="P:response to oxidative stress"/>
    <property type="evidence" value="ECO:0007669"/>
    <property type="project" value="InterPro"/>
</dbReference>
<dbReference type="Gene3D" id="1.10.640.10">
    <property type="entry name" value="Haem peroxidase domain superfamily, animal type"/>
    <property type="match status" value="1"/>
</dbReference>
<accession>A0A1B6JWJ2</accession>
<dbReference type="GO" id="GO:0046872">
    <property type="term" value="F:metal ion binding"/>
    <property type="evidence" value="ECO:0007669"/>
    <property type="project" value="UniProtKB-KW"/>
</dbReference>
<feature type="binding site" description="axial binding residue" evidence="2">
    <location>
        <position position="92"/>
    </location>
    <ligand>
        <name>heme b</name>
        <dbReference type="ChEBI" id="CHEBI:60344"/>
    </ligand>
    <ligandPart>
        <name>Fe</name>
        <dbReference type="ChEBI" id="CHEBI:18248"/>
    </ligandPart>
</feature>